<sequence length="341" mass="38201">MGANLEVTPATRRDRCGKCLSVIAPSYNEAAVLDLFFEQLEPVLDACVTAYEIICINDGSRDATLPILLAHRRRNPRIKVIDFSRNFGKEAALTAGLDAAEGDMIVPMDVDLQDPPSVISEFVDRWEDGYDVVYGLRADRSRDTLFKRLTSRLFYSLFNSLSTVDMPSDVGDFRLMDREVVLALRRLPERSRFMKGLFAWVGFRQVAVPYARPERAAGKTSWRYLKLWNFALDGVTAFSGAPIRVWSYVGGGAAAAAFLWALVIVLRTLMFGRDQAGYPSLAVFILGGFGLQMLAIGTLGEYVSRIYQEVKQRPLYLIRSRFGWEQDADTGQNCSSMKRAS</sequence>
<dbReference type="PANTHER" id="PTHR48090:SF1">
    <property type="entry name" value="PROPHAGE BACTOPRENOL GLUCOSYL TRANSFERASE HOMOLOG"/>
    <property type="match status" value="1"/>
</dbReference>
<dbReference type="FunFam" id="3.90.550.10:FF:000079">
    <property type="entry name" value="Probable glycosyl transferase"/>
    <property type="match status" value="1"/>
</dbReference>
<dbReference type="GO" id="GO:0016757">
    <property type="term" value="F:glycosyltransferase activity"/>
    <property type="evidence" value="ECO:0007669"/>
    <property type="project" value="UniProtKB-KW"/>
</dbReference>
<proteinExistence type="inferred from homology"/>
<comment type="similarity">
    <text evidence="8">Belongs to the glycosyltransferase 2 family. GtrB subfamily.</text>
</comment>
<evidence type="ECO:0000256" key="6">
    <source>
        <dbReference type="ARBA" id="ARBA00022989"/>
    </source>
</evidence>
<evidence type="ECO:0000313" key="11">
    <source>
        <dbReference type="EMBL" id="MBB2178938.1"/>
    </source>
</evidence>
<dbReference type="InterPro" id="IPR050256">
    <property type="entry name" value="Glycosyltransferase_2"/>
</dbReference>
<dbReference type="PANTHER" id="PTHR48090">
    <property type="entry name" value="UNDECAPRENYL-PHOSPHATE 4-DEOXY-4-FORMAMIDO-L-ARABINOSE TRANSFERASE-RELATED"/>
    <property type="match status" value="1"/>
</dbReference>
<dbReference type="AlphaFoldDB" id="A0A7W4JD07"/>
<feature type="domain" description="Glycosyltransferase 2-like" evidence="10">
    <location>
        <begin position="21"/>
        <end position="181"/>
    </location>
</feature>
<gene>
    <name evidence="11" type="ORF">HLH29_07085</name>
</gene>
<dbReference type="GO" id="GO:0005886">
    <property type="term" value="C:plasma membrane"/>
    <property type="evidence" value="ECO:0007669"/>
    <property type="project" value="UniProtKB-SubCell"/>
</dbReference>
<evidence type="ECO:0000259" key="10">
    <source>
        <dbReference type="Pfam" id="PF00535"/>
    </source>
</evidence>
<dbReference type="Proteomes" id="UP000525623">
    <property type="component" value="Unassembled WGS sequence"/>
</dbReference>
<accession>A0A7W4JD07</accession>
<keyword evidence="2" id="KW-1003">Cell membrane</keyword>
<feature type="transmembrane region" description="Helical" evidence="9">
    <location>
        <begin position="278"/>
        <end position="299"/>
    </location>
</feature>
<evidence type="ECO:0000256" key="2">
    <source>
        <dbReference type="ARBA" id="ARBA00022475"/>
    </source>
</evidence>
<comment type="subcellular location">
    <subcellularLocation>
        <location evidence="1">Cell membrane</location>
        <topology evidence="1">Multi-pass membrane protein</topology>
    </subcellularLocation>
</comment>
<keyword evidence="5 9" id="KW-0812">Transmembrane</keyword>
<feature type="transmembrane region" description="Helical" evidence="9">
    <location>
        <begin position="245"/>
        <end position="266"/>
    </location>
</feature>
<keyword evidence="3" id="KW-0328">Glycosyltransferase</keyword>
<comment type="caution">
    <text evidence="11">The sequence shown here is derived from an EMBL/GenBank/DDBJ whole genome shotgun (WGS) entry which is preliminary data.</text>
</comment>
<organism evidence="11 12">
    <name type="scientific">Gluconacetobacter tumulicola</name>
    <dbReference type="NCBI Taxonomy" id="1017177"/>
    <lineage>
        <taxon>Bacteria</taxon>
        <taxon>Pseudomonadati</taxon>
        <taxon>Pseudomonadota</taxon>
        <taxon>Alphaproteobacteria</taxon>
        <taxon>Acetobacterales</taxon>
        <taxon>Acetobacteraceae</taxon>
        <taxon>Gluconacetobacter</taxon>
    </lineage>
</organism>
<evidence type="ECO:0000256" key="3">
    <source>
        <dbReference type="ARBA" id="ARBA00022676"/>
    </source>
</evidence>
<evidence type="ECO:0000256" key="5">
    <source>
        <dbReference type="ARBA" id="ARBA00022692"/>
    </source>
</evidence>
<dbReference type="RefSeq" id="WP_182965247.1">
    <property type="nucleotide sequence ID" value="NZ_BAABGC010000020.1"/>
</dbReference>
<keyword evidence="12" id="KW-1185">Reference proteome</keyword>
<evidence type="ECO:0000256" key="1">
    <source>
        <dbReference type="ARBA" id="ARBA00004651"/>
    </source>
</evidence>
<dbReference type="CDD" id="cd04187">
    <property type="entry name" value="DPM1_like_bac"/>
    <property type="match status" value="1"/>
</dbReference>
<dbReference type="SUPFAM" id="SSF53448">
    <property type="entry name" value="Nucleotide-diphospho-sugar transferases"/>
    <property type="match status" value="1"/>
</dbReference>
<keyword evidence="7 9" id="KW-0472">Membrane</keyword>
<evidence type="ECO:0000256" key="7">
    <source>
        <dbReference type="ARBA" id="ARBA00023136"/>
    </source>
</evidence>
<dbReference type="Pfam" id="PF00535">
    <property type="entry name" value="Glycos_transf_2"/>
    <property type="match status" value="1"/>
</dbReference>
<dbReference type="InterPro" id="IPR001173">
    <property type="entry name" value="Glyco_trans_2-like"/>
</dbReference>
<evidence type="ECO:0000256" key="9">
    <source>
        <dbReference type="SAM" id="Phobius"/>
    </source>
</evidence>
<evidence type="ECO:0000256" key="4">
    <source>
        <dbReference type="ARBA" id="ARBA00022679"/>
    </source>
</evidence>
<name>A0A7W4JD07_9PROT</name>
<reference evidence="11 12" key="1">
    <citation type="submission" date="2020-04" db="EMBL/GenBank/DDBJ databases">
        <title>Description of novel Gluconacetobacter.</title>
        <authorList>
            <person name="Sombolestani A."/>
        </authorList>
    </citation>
    <scope>NUCLEOTIDE SEQUENCE [LARGE SCALE GENOMIC DNA]</scope>
    <source>
        <strain evidence="11 12">LMG 27725</strain>
    </source>
</reference>
<dbReference type="Gene3D" id="3.90.550.10">
    <property type="entry name" value="Spore Coat Polysaccharide Biosynthesis Protein SpsA, Chain A"/>
    <property type="match status" value="1"/>
</dbReference>
<protein>
    <submittedName>
        <fullName evidence="11">Glycosyltransferase family 2 protein</fullName>
    </submittedName>
</protein>
<evidence type="ECO:0000313" key="12">
    <source>
        <dbReference type="Proteomes" id="UP000525623"/>
    </source>
</evidence>
<dbReference type="EMBL" id="JABEQL010000007">
    <property type="protein sequence ID" value="MBB2178938.1"/>
    <property type="molecule type" value="Genomic_DNA"/>
</dbReference>
<evidence type="ECO:0000256" key="8">
    <source>
        <dbReference type="ARBA" id="ARBA00038152"/>
    </source>
</evidence>
<keyword evidence="4 11" id="KW-0808">Transferase</keyword>
<keyword evidence="6 9" id="KW-1133">Transmembrane helix</keyword>
<dbReference type="InterPro" id="IPR029044">
    <property type="entry name" value="Nucleotide-diphossugar_trans"/>
</dbReference>